<sequence>MAQFGLGFLKNLDYYCTEEQIFTYLGPIKNKIQAYNLPSQSIRNLKEERLVFGQKQKFAMEKYQADTNHVY</sequence>
<gene>
    <name evidence="1" type="ORF">GWI33_018382</name>
</gene>
<name>A0A834HW75_RHYFE</name>
<reference evidence="1" key="1">
    <citation type="submission" date="2020-08" db="EMBL/GenBank/DDBJ databases">
        <title>Genome sequencing and assembly of the red palm weevil Rhynchophorus ferrugineus.</title>
        <authorList>
            <person name="Dias G.B."/>
            <person name="Bergman C.M."/>
            <person name="Manee M."/>
        </authorList>
    </citation>
    <scope>NUCLEOTIDE SEQUENCE</scope>
    <source>
        <strain evidence="1">AA-2017</strain>
        <tissue evidence="1">Whole larva</tissue>
    </source>
</reference>
<dbReference type="Proteomes" id="UP000625711">
    <property type="component" value="Unassembled WGS sequence"/>
</dbReference>
<comment type="caution">
    <text evidence="1">The sequence shown here is derived from an EMBL/GenBank/DDBJ whole genome shotgun (WGS) entry which is preliminary data.</text>
</comment>
<proteinExistence type="predicted"/>
<dbReference type="EMBL" id="JAACXV010014320">
    <property type="protein sequence ID" value="KAF7268503.1"/>
    <property type="molecule type" value="Genomic_DNA"/>
</dbReference>
<organism evidence="1 2">
    <name type="scientific">Rhynchophorus ferrugineus</name>
    <name type="common">Red palm weevil</name>
    <name type="synonym">Curculio ferrugineus</name>
    <dbReference type="NCBI Taxonomy" id="354439"/>
    <lineage>
        <taxon>Eukaryota</taxon>
        <taxon>Metazoa</taxon>
        <taxon>Ecdysozoa</taxon>
        <taxon>Arthropoda</taxon>
        <taxon>Hexapoda</taxon>
        <taxon>Insecta</taxon>
        <taxon>Pterygota</taxon>
        <taxon>Neoptera</taxon>
        <taxon>Endopterygota</taxon>
        <taxon>Coleoptera</taxon>
        <taxon>Polyphaga</taxon>
        <taxon>Cucujiformia</taxon>
        <taxon>Curculionidae</taxon>
        <taxon>Dryophthorinae</taxon>
        <taxon>Rhynchophorus</taxon>
    </lineage>
</organism>
<evidence type="ECO:0000313" key="1">
    <source>
        <dbReference type="EMBL" id="KAF7268503.1"/>
    </source>
</evidence>
<protein>
    <submittedName>
        <fullName evidence="1">Uncharacterized protein</fullName>
    </submittedName>
</protein>
<evidence type="ECO:0000313" key="2">
    <source>
        <dbReference type="Proteomes" id="UP000625711"/>
    </source>
</evidence>
<keyword evidence="2" id="KW-1185">Reference proteome</keyword>
<accession>A0A834HW75</accession>
<dbReference type="AlphaFoldDB" id="A0A834HW75"/>